<evidence type="ECO:0000313" key="1">
    <source>
        <dbReference type="EMBL" id="NEZ56020.1"/>
    </source>
</evidence>
<evidence type="ECO:0000313" key="2">
    <source>
        <dbReference type="Proteomes" id="UP000481033"/>
    </source>
</evidence>
<organism evidence="1 2">
    <name type="scientific">Adonisia turfae CCMR0081</name>
    <dbReference type="NCBI Taxonomy" id="2292702"/>
    <lineage>
        <taxon>Bacteria</taxon>
        <taxon>Bacillati</taxon>
        <taxon>Cyanobacteriota</taxon>
        <taxon>Adonisia</taxon>
        <taxon>Adonisia turfae</taxon>
    </lineage>
</organism>
<dbReference type="RefSeq" id="WP_163697935.1">
    <property type="nucleotide sequence ID" value="NZ_QXHD01000004.1"/>
</dbReference>
<name>A0A6M0RJF7_9CYAN</name>
<dbReference type="NCBIfam" id="NF038131">
    <property type="entry name" value="choice_anch_K"/>
    <property type="match status" value="2"/>
</dbReference>
<sequence length="580" mass="59953">MPPSIIASTSPPIIPPPLIPTSASVTASTSGVWTSVKHKGDTAKSRLSGIATSQVNWGVPYTTDNPQNRQSAYRFDGLTQSVLTLDGEDCLLGTFTHFNYTITGDYSISGAVLKLSINIQGAGIKEFDVVFQHNETPNVPGPVPDIVSIPEITSQEKVTIQGKVYALTITGFLQGGKVTRNFKTAESRDNKAEIYGKLVLIEDPSPEIVEPVTVPPCYVIVCPPCPCPTPVQPIYITGQPTSVIPGNLAPTVISGGKLGPTVIGGGNPNPTVIGGVTSGSTIINGGKTNPTVVGGGISGSTIINGGKTNPTVVGGGISGSTIINGGSRTGPTVIGGGTTVIGGGTTTGTTITGSGGRPGTGFPGGVVTGPTVIGGGTGTVTQQISSTVFSISSLGIWLNVLESAPGYTYLNGLGTNQISWGNPGSQGNQSAYTFEGIAAMSIALDGTYFTLGTFSHYNYPIYGYGIRSAILKLIVKINGVDVNFNFQFNHNEVPNNGINGTCPLTPNFSPPCPDVVSISNNYSQETVTINGRQYALCIVGFFQNNQIESKFITLENQVNVAQLLCQFVEVNTPSAAVSAN</sequence>
<gene>
    <name evidence="1" type="ORF">DXZ20_10110</name>
</gene>
<dbReference type="AlphaFoldDB" id="A0A6M0RJF7"/>
<dbReference type="Proteomes" id="UP000481033">
    <property type="component" value="Unassembled WGS sequence"/>
</dbReference>
<keyword evidence="2" id="KW-1185">Reference proteome</keyword>
<comment type="caution">
    <text evidence="1">The sequence shown here is derived from an EMBL/GenBank/DDBJ whole genome shotgun (WGS) entry which is preliminary data.</text>
</comment>
<dbReference type="EMBL" id="QXHD01000004">
    <property type="protein sequence ID" value="NEZ56020.1"/>
    <property type="molecule type" value="Genomic_DNA"/>
</dbReference>
<dbReference type="InterPro" id="IPR047995">
    <property type="entry name" value="Choice_anch_K"/>
</dbReference>
<protein>
    <submittedName>
        <fullName evidence="1">Uncharacterized protein</fullName>
    </submittedName>
</protein>
<reference evidence="1 2" key="1">
    <citation type="journal article" date="2020" name="Microb. Ecol.">
        <title>Ecogenomics of the Marine Benthic Filamentous Cyanobacterium Adonisia.</title>
        <authorList>
            <person name="Walter J.M."/>
            <person name="Coutinho F.H."/>
            <person name="Leomil L."/>
            <person name="Hargreaves P.I."/>
            <person name="Campeao M.E."/>
            <person name="Vieira V.V."/>
            <person name="Silva B.S."/>
            <person name="Fistarol G.O."/>
            <person name="Salomon P.S."/>
            <person name="Sawabe T."/>
            <person name="Mino S."/>
            <person name="Hosokawa M."/>
            <person name="Miyashita H."/>
            <person name="Maruyama F."/>
            <person name="van Verk M.C."/>
            <person name="Dutilh B.E."/>
            <person name="Thompson C.C."/>
            <person name="Thompson F.L."/>
        </authorList>
    </citation>
    <scope>NUCLEOTIDE SEQUENCE [LARGE SCALE GENOMIC DNA]</scope>
    <source>
        <strain evidence="1 2">CCMR0081</strain>
    </source>
</reference>
<accession>A0A6M0RJF7</accession>
<proteinExistence type="predicted"/>